<dbReference type="Proteomes" id="UP000316609">
    <property type="component" value="Unassembled WGS sequence"/>
</dbReference>
<dbReference type="InterPro" id="IPR043738">
    <property type="entry name" value="DUF5683"/>
</dbReference>
<feature type="compositionally biased region" description="Low complexity" evidence="1">
    <location>
        <begin position="71"/>
        <end position="88"/>
    </location>
</feature>
<accession>A0A538TPJ8</accession>
<protein>
    <recommendedName>
        <fullName evidence="2">DUF5683 domain-containing protein</fullName>
    </recommendedName>
</protein>
<comment type="caution">
    <text evidence="3">The sequence shown here is derived from an EMBL/GenBank/DDBJ whole genome shotgun (WGS) entry which is preliminary data.</text>
</comment>
<reference evidence="3 4" key="1">
    <citation type="journal article" date="2019" name="Nat. Microbiol.">
        <title>Mediterranean grassland soil C-N compound turnover is dependent on rainfall and depth, and is mediated by genomically divergent microorganisms.</title>
        <authorList>
            <person name="Diamond S."/>
            <person name="Andeer P.F."/>
            <person name="Li Z."/>
            <person name="Crits-Christoph A."/>
            <person name="Burstein D."/>
            <person name="Anantharaman K."/>
            <person name="Lane K.R."/>
            <person name="Thomas B.C."/>
            <person name="Pan C."/>
            <person name="Northen T.R."/>
            <person name="Banfield J.F."/>
        </authorList>
    </citation>
    <scope>NUCLEOTIDE SEQUENCE [LARGE SCALE GENOMIC DNA]</scope>
    <source>
        <strain evidence="3">WS_8</strain>
    </source>
</reference>
<evidence type="ECO:0000313" key="4">
    <source>
        <dbReference type="Proteomes" id="UP000316609"/>
    </source>
</evidence>
<evidence type="ECO:0000256" key="1">
    <source>
        <dbReference type="SAM" id="MobiDB-lite"/>
    </source>
</evidence>
<name>A0A538TPJ8_UNCEI</name>
<sequence length="251" mass="26594">MSGASGVRGGFDSHAFPPTHFMTAGAILALLLLAAPVHAQSLALPLAVTAPPWMPVLAATDSAARPPASVAGADSSQAQRGAAADSASAAAIDSSGVIEWPRKKPGEAGERRPAAPLTGFDQPHWVMLRSLVVPGWGQLHNHAWLKAIGIAALEGSMIAGLVGDERELPRLHRRVDAATDENVYFQAVDAYNARLDQSIARRWWLGAVVVYAVADAYVDAYFVRFKTEFERDPALPSGHSSGLKLSLGRTF</sequence>
<evidence type="ECO:0000259" key="2">
    <source>
        <dbReference type="Pfam" id="PF18935"/>
    </source>
</evidence>
<evidence type="ECO:0000313" key="3">
    <source>
        <dbReference type="EMBL" id="TMQ65528.1"/>
    </source>
</evidence>
<feature type="region of interest" description="Disordered" evidence="1">
    <location>
        <begin position="66"/>
        <end position="88"/>
    </location>
</feature>
<organism evidence="3 4">
    <name type="scientific">Eiseniibacteriota bacterium</name>
    <dbReference type="NCBI Taxonomy" id="2212470"/>
    <lineage>
        <taxon>Bacteria</taxon>
        <taxon>Candidatus Eiseniibacteriota</taxon>
    </lineage>
</organism>
<dbReference type="Pfam" id="PF18935">
    <property type="entry name" value="DUF5683"/>
    <property type="match status" value="1"/>
</dbReference>
<dbReference type="EMBL" id="VBOY01000069">
    <property type="protein sequence ID" value="TMQ65528.1"/>
    <property type="molecule type" value="Genomic_DNA"/>
</dbReference>
<feature type="domain" description="DUF5683" evidence="2">
    <location>
        <begin position="122"/>
        <end position="227"/>
    </location>
</feature>
<gene>
    <name evidence="3" type="ORF">E6K78_07450</name>
</gene>
<dbReference type="AlphaFoldDB" id="A0A538TPJ8"/>
<proteinExistence type="predicted"/>